<dbReference type="SUPFAM" id="SSF50156">
    <property type="entry name" value="PDZ domain-like"/>
    <property type="match status" value="1"/>
</dbReference>
<dbReference type="InterPro" id="IPR036034">
    <property type="entry name" value="PDZ_sf"/>
</dbReference>
<evidence type="ECO:0000256" key="1">
    <source>
        <dbReference type="SAM" id="MobiDB-lite"/>
    </source>
</evidence>
<dbReference type="Proteomes" id="UP001237642">
    <property type="component" value="Unassembled WGS sequence"/>
</dbReference>
<dbReference type="AlphaFoldDB" id="A0AAD8I9G9"/>
<dbReference type="Pfam" id="PF13365">
    <property type="entry name" value="Trypsin_2"/>
    <property type="match status" value="1"/>
</dbReference>
<feature type="compositionally biased region" description="Polar residues" evidence="1">
    <location>
        <begin position="10"/>
        <end position="36"/>
    </location>
</feature>
<dbReference type="InterPro" id="IPR009003">
    <property type="entry name" value="Peptidase_S1_PA"/>
</dbReference>
<dbReference type="PANTHER" id="PTHR47389:SF8">
    <property type="entry name" value="EXPRESSED PROTEIN"/>
    <property type="match status" value="1"/>
</dbReference>
<dbReference type="EMBL" id="JAUIZM010000006">
    <property type="protein sequence ID" value="KAK1381471.1"/>
    <property type="molecule type" value="Genomic_DNA"/>
</dbReference>
<comment type="caution">
    <text evidence="2">The sequence shown here is derived from an EMBL/GenBank/DDBJ whole genome shotgun (WGS) entry which is preliminary data.</text>
</comment>
<dbReference type="Gene3D" id="2.40.10.120">
    <property type="match status" value="1"/>
</dbReference>
<name>A0AAD8I9G9_9APIA</name>
<evidence type="ECO:0000313" key="2">
    <source>
        <dbReference type="EMBL" id="KAK1381471.1"/>
    </source>
</evidence>
<keyword evidence="3" id="KW-1185">Reference proteome</keyword>
<reference evidence="2" key="1">
    <citation type="submission" date="2023-02" db="EMBL/GenBank/DDBJ databases">
        <title>Genome of toxic invasive species Heracleum sosnowskyi carries increased number of genes despite the absence of recent whole-genome duplications.</title>
        <authorList>
            <person name="Schelkunov M."/>
            <person name="Shtratnikova V."/>
            <person name="Makarenko M."/>
            <person name="Klepikova A."/>
            <person name="Omelchenko D."/>
            <person name="Novikova G."/>
            <person name="Obukhova E."/>
            <person name="Bogdanov V."/>
            <person name="Penin A."/>
            <person name="Logacheva M."/>
        </authorList>
    </citation>
    <scope>NUCLEOTIDE SEQUENCE</scope>
    <source>
        <strain evidence="2">Hsosn_3</strain>
        <tissue evidence="2">Leaf</tissue>
    </source>
</reference>
<proteinExistence type="predicted"/>
<dbReference type="SUPFAM" id="SSF50494">
    <property type="entry name" value="Trypsin-like serine proteases"/>
    <property type="match status" value="1"/>
</dbReference>
<feature type="region of interest" description="Disordered" evidence="1">
    <location>
        <begin position="1"/>
        <end position="58"/>
    </location>
</feature>
<dbReference type="Gene3D" id="2.30.42.10">
    <property type="match status" value="1"/>
</dbReference>
<sequence length="548" mass="61073">MISESPLTGGLSQITDYTSSPDPSFNSGLKESNCMNNHGGKKPTEGLGEEDDANAKPRCHYNPSSGIPHAYCPVSPGGVPTPAYCPYAVTKPYYSTGIRIGESIPTYHTHTSYERMTRPYEHLDPELCPRFPEQRETLSLDEGFDQTPVLKKILRSYNFKPRASDILWEIEKFPNLDISTASVNNKDLGIVYSKIAPSVVCVSAFYGVEAKWVCSGLVIHWSSTNNEATILTCAKVLFNPKVSEQEFHLIVRIADGTLLLGKEDHVDFYHNLLTLKVKSIVELEAVDLRSRQANIVDGMEVISLGRSLFTSTLYDSIGKLYKERPNFGCDELLRSSCGIREICEGGPLVTNTGHVVGINYFGNHLCAHPLPTPIILSCLEMWESFSIVVRPWFGMRVIDLNQLSKEVSNQVQKEFNISTQESNVFVKEVYRGSVANKNKLCSYDSVATLNGIQINSFKQYSELLSEASRAATGCDSTQRLMAVINPFDCRTDDISMEADYISVDDKRFYDCWPQVKVDEWKSSNKLGTELQKAVEAIAADWNLLDVGS</sequence>
<reference evidence="2" key="2">
    <citation type="submission" date="2023-05" db="EMBL/GenBank/DDBJ databases">
        <authorList>
            <person name="Schelkunov M.I."/>
        </authorList>
    </citation>
    <scope>NUCLEOTIDE SEQUENCE</scope>
    <source>
        <strain evidence="2">Hsosn_3</strain>
        <tissue evidence="2">Leaf</tissue>
    </source>
</reference>
<protein>
    <submittedName>
        <fullName evidence="2">Uncharacterized protein</fullName>
    </submittedName>
</protein>
<dbReference type="PANTHER" id="PTHR47389">
    <property type="entry name" value="OS09G0436400 PROTEIN"/>
    <property type="match status" value="1"/>
</dbReference>
<accession>A0AAD8I9G9</accession>
<organism evidence="2 3">
    <name type="scientific">Heracleum sosnowskyi</name>
    <dbReference type="NCBI Taxonomy" id="360622"/>
    <lineage>
        <taxon>Eukaryota</taxon>
        <taxon>Viridiplantae</taxon>
        <taxon>Streptophyta</taxon>
        <taxon>Embryophyta</taxon>
        <taxon>Tracheophyta</taxon>
        <taxon>Spermatophyta</taxon>
        <taxon>Magnoliopsida</taxon>
        <taxon>eudicotyledons</taxon>
        <taxon>Gunneridae</taxon>
        <taxon>Pentapetalae</taxon>
        <taxon>asterids</taxon>
        <taxon>campanulids</taxon>
        <taxon>Apiales</taxon>
        <taxon>Apiaceae</taxon>
        <taxon>Apioideae</taxon>
        <taxon>apioid superclade</taxon>
        <taxon>Tordylieae</taxon>
        <taxon>Tordyliinae</taxon>
        <taxon>Heracleum</taxon>
    </lineage>
</organism>
<gene>
    <name evidence="2" type="ORF">POM88_028215</name>
</gene>
<evidence type="ECO:0000313" key="3">
    <source>
        <dbReference type="Proteomes" id="UP001237642"/>
    </source>
</evidence>